<dbReference type="Gene3D" id="1.10.10.10">
    <property type="entry name" value="Winged helix-like DNA-binding domain superfamily/Winged helix DNA-binding domain"/>
    <property type="match status" value="1"/>
</dbReference>
<feature type="transmembrane region" description="Helical" evidence="2">
    <location>
        <begin position="130"/>
        <end position="151"/>
    </location>
</feature>
<dbReference type="InterPro" id="IPR016032">
    <property type="entry name" value="Sig_transdc_resp-reg_C-effctor"/>
</dbReference>
<reference evidence="4 5" key="1">
    <citation type="submission" date="2018-07" db="EMBL/GenBank/DDBJ databases">
        <title>Halioglobus sp. genome submission.</title>
        <authorList>
            <person name="Ye M.-Q."/>
            <person name="Du Z.-J."/>
        </authorList>
    </citation>
    <scope>NUCLEOTIDE SEQUENCE [LARGE SCALE GENOMIC DNA]</scope>
    <source>
        <strain evidence="4 5">U0301</strain>
    </source>
</reference>
<keyword evidence="1" id="KW-0238">DNA-binding</keyword>
<accession>A0A3L7E3W8</accession>
<dbReference type="SUPFAM" id="SSF46894">
    <property type="entry name" value="C-terminal effector domain of the bipartite response regulators"/>
    <property type="match status" value="1"/>
</dbReference>
<dbReference type="GO" id="GO:0000160">
    <property type="term" value="P:phosphorelay signal transduction system"/>
    <property type="evidence" value="ECO:0007669"/>
    <property type="project" value="InterPro"/>
</dbReference>
<dbReference type="GO" id="GO:0003677">
    <property type="term" value="F:DNA binding"/>
    <property type="evidence" value="ECO:0007669"/>
    <property type="project" value="UniProtKB-KW"/>
</dbReference>
<proteinExistence type="predicted"/>
<keyword evidence="2" id="KW-0812">Transmembrane</keyword>
<keyword evidence="2" id="KW-1133">Transmembrane helix</keyword>
<protein>
    <recommendedName>
        <fullName evidence="3">OmpR/PhoB-type domain-containing protein</fullName>
    </recommendedName>
</protein>
<dbReference type="GO" id="GO:0006355">
    <property type="term" value="P:regulation of DNA-templated transcription"/>
    <property type="evidence" value="ECO:0007669"/>
    <property type="project" value="InterPro"/>
</dbReference>
<evidence type="ECO:0000313" key="5">
    <source>
        <dbReference type="Proteomes" id="UP000265509"/>
    </source>
</evidence>
<dbReference type="Pfam" id="PF00486">
    <property type="entry name" value="Trans_reg_C"/>
    <property type="match status" value="1"/>
</dbReference>
<dbReference type="EMBL" id="QRAN01000003">
    <property type="protein sequence ID" value="RLQ23203.1"/>
    <property type="molecule type" value="Genomic_DNA"/>
</dbReference>
<organism evidence="4 5">
    <name type="scientific">Seongchinamella sediminis</name>
    <dbReference type="NCBI Taxonomy" id="2283635"/>
    <lineage>
        <taxon>Bacteria</taxon>
        <taxon>Pseudomonadati</taxon>
        <taxon>Pseudomonadota</taxon>
        <taxon>Gammaproteobacteria</taxon>
        <taxon>Cellvibrionales</taxon>
        <taxon>Halieaceae</taxon>
        <taxon>Seongchinamella</taxon>
    </lineage>
</organism>
<gene>
    <name evidence="4" type="ORF">DWB85_04355</name>
</gene>
<evidence type="ECO:0000256" key="2">
    <source>
        <dbReference type="SAM" id="Phobius"/>
    </source>
</evidence>
<name>A0A3L7E3W8_9GAMM</name>
<dbReference type="InterPro" id="IPR036388">
    <property type="entry name" value="WH-like_DNA-bd_sf"/>
</dbReference>
<keyword evidence="5" id="KW-1185">Reference proteome</keyword>
<evidence type="ECO:0000256" key="1">
    <source>
        <dbReference type="ARBA" id="ARBA00023125"/>
    </source>
</evidence>
<keyword evidence="2" id="KW-0472">Membrane</keyword>
<dbReference type="OrthoDB" id="1971692at2"/>
<evidence type="ECO:0000259" key="3">
    <source>
        <dbReference type="Pfam" id="PF00486"/>
    </source>
</evidence>
<evidence type="ECO:0000313" key="4">
    <source>
        <dbReference type="EMBL" id="RLQ23203.1"/>
    </source>
</evidence>
<dbReference type="Proteomes" id="UP000265509">
    <property type="component" value="Unassembled WGS sequence"/>
</dbReference>
<dbReference type="AlphaFoldDB" id="A0A3L7E3W8"/>
<comment type="caution">
    <text evidence="4">The sequence shown here is derived from an EMBL/GenBank/DDBJ whole genome shotgun (WGS) entry which is preliminary data.</text>
</comment>
<feature type="domain" description="OmpR/PhoB-type" evidence="3">
    <location>
        <begin position="23"/>
        <end position="96"/>
    </location>
</feature>
<sequence length="154" mass="16735">MTVYRLGEVDFDPDASEIRVQGTATHLQPEENSVLDCLIRHRGELLSKDTLAAEALNGCDNKDERLSHCVSVLSAHFPAGNTGHSIEAIADKGYRFSGPVEEVPSEELHPNAHDFHPVVNGDAEKTAVNLVITGAVIFLLLSTLIVASDFFTLR</sequence>
<dbReference type="RefSeq" id="WP_117952970.1">
    <property type="nucleotide sequence ID" value="NZ_QRAN01000003.1"/>
</dbReference>
<dbReference type="InterPro" id="IPR001867">
    <property type="entry name" value="OmpR/PhoB-type_DNA-bd"/>
</dbReference>